<name>A0AA88KKI9_NAELO</name>
<accession>A0AA88KKI9</accession>
<keyword evidence="2" id="KW-1185">Reference proteome</keyword>
<dbReference type="GeneID" id="68094336"/>
<dbReference type="AlphaFoldDB" id="A0AA88KKI9"/>
<comment type="caution">
    <text evidence="1">The sequence shown here is derived from an EMBL/GenBank/DDBJ whole genome shotgun (WGS) entry which is preliminary data.</text>
</comment>
<gene>
    <name evidence="1" type="ORF">C9374_001880</name>
</gene>
<evidence type="ECO:0000313" key="2">
    <source>
        <dbReference type="Proteomes" id="UP000816034"/>
    </source>
</evidence>
<protein>
    <submittedName>
        <fullName evidence="1">Uncharacterized protein</fullName>
    </submittedName>
</protein>
<proteinExistence type="predicted"/>
<dbReference type="EMBL" id="PYSW02000014">
    <property type="protein sequence ID" value="KAG2386845.1"/>
    <property type="molecule type" value="Genomic_DNA"/>
</dbReference>
<dbReference type="RefSeq" id="XP_044550837.1">
    <property type="nucleotide sequence ID" value="XM_044691236.1"/>
</dbReference>
<evidence type="ECO:0000313" key="1">
    <source>
        <dbReference type="EMBL" id="KAG2386845.1"/>
    </source>
</evidence>
<reference evidence="1 2" key="1">
    <citation type="journal article" date="2018" name="BMC Genomics">
        <title>The genome of Naegleria lovaniensis, the basis for a comparative approach to unravel pathogenicity factors of the human pathogenic amoeba N. fowleri.</title>
        <authorList>
            <person name="Liechti N."/>
            <person name="Schurch N."/>
            <person name="Bruggmann R."/>
            <person name="Wittwer M."/>
        </authorList>
    </citation>
    <scope>NUCLEOTIDE SEQUENCE [LARGE SCALE GENOMIC DNA]</scope>
    <source>
        <strain evidence="1 2">ATCC 30569</strain>
    </source>
</reference>
<sequence>MSDVKPQQQQAKKPQPSILNTLKKLGGFSWRAIVEPAISGMCMAFGQFFVRKVVYYMHYENLSFTETILKGWHRFLADYLPTNTSSQPTTASQ</sequence>
<dbReference type="Proteomes" id="UP000816034">
    <property type="component" value="Unassembled WGS sequence"/>
</dbReference>
<organism evidence="1 2">
    <name type="scientific">Naegleria lovaniensis</name>
    <name type="common">Amoeba</name>
    <dbReference type="NCBI Taxonomy" id="51637"/>
    <lineage>
        <taxon>Eukaryota</taxon>
        <taxon>Discoba</taxon>
        <taxon>Heterolobosea</taxon>
        <taxon>Tetramitia</taxon>
        <taxon>Eutetramitia</taxon>
        <taxon>Vahlkampfiidae</taxon>
        <taxon>Naegleria</taxon>
    </lineage>
</organism>